<dbReference type="EMBL" id="AP019514">
    <property type="protein sequence ID" value="BBI63577.1"/>
    <property type="molecule type" value="Genomic_DNA"/>
</dbReference>
<gene>
    <name evidence="4" type="ORF">HSBAA_48830</name>
</gene>
<accession>A0A455UD82</accession>
<reference evidence="4 5" key="1">
    <citation type="journal article" date="2019" name="Microbiol. Resour. Announc.">
        <title>Complete Genome Sequence of Halomonas sulfidaeris Strain Esulfide1 Isolated from a Metal Sulfide Rock at a Depth of 2,200 Meters, Obtained Using Nanopore Sequencing.</title>
        <authorList>
            <person name="Saito M."/>
            <person name="Nishigata A."/>
            <person name="Galipon J."/>
            <person name="Arakawa K."/>
        </authorList>
    </citation>
    <scope>NUCLEOTIDE SEQUENCE [LARGE SCALE GENOMIC DNA]</scope>
    <source>
        <strain evidence="4 5">ATCC BAA-803</strain>
    </source>
</reference>
<dbReference type="Gene3D" id="2.40.170.20">
    <property type="entry name" value="TonB-dependent receptor, beta-barrel domain"/>
    <property type="match status" value="1"/>
</dbReference>
<dbReference type="Proteomes" id="UP000320231">
    <property type="component" value="Chromosome"/>
</dbReference>
<evidence type="ECO:0000256" key="2">
    <source>
        <dbReference type="ARBA" id="ARBA00023136"/>
    </source>
</evidence>
<keyword evidence="3" id="KW-0998">Cell outer membrane</keyword>
<evidence type="ECO:0000313" key="4">
    <source>
        <dbReference type="EMBL" id="BBI63577.1"/>
    </source>
</evidence>
<comment type="subcellular location">
    <subcellularLocation>
        <location evidence="1">Cell outer membrane</location>
    </subcellularLocation>
</comment>
<protein>
    <submittedName>
        <fullName evidence="4">Uncharacterized protein</fullName>
    </submittedName>
</protein>
<dbReference type="AlphaFoldDB" id="A0A455UD82"/>
<dbReference type="PROSITE" id="PS01156">
    <property type="entry name" value="TONB_DEPENDENT_REC_2"/>
    <property type="match status" value="1"/>
</dbReference>
<evidence type="ECO:0000256" key="3">
    <source>
        <dbReference type="ARBA" id="ARBA00023237"/>
    </source>
</evidence>
<organism evidence="4 5">
    <name type="scientific">Vreelandella sulfidaeris</name>
    <dbReference type="NCBI Taxonomy" id="115553"/>
    <lineage>
        <taxon>Bacteria</taxon>
        <taxon>Pseudomonadati</taxon>
        <taxon>Pseudomonadota</taxon>
        <taxon>Gammaproteobacteria</taxon>
        <taxon>Oceanospirillales</taxon>
        <taxon>Halomonadaceae</taxon>
        <taxon>Vreelandella</taxon>
    </lineage>
</organism>
<dbReference type="InterPro" id="IPR036942">
    <property type="entry name" value="Beta-barrel_TonB_sf"/>
</dbReference>
<dbReference type="InterPro" id="IPR010917">
    <property type="entry name" value="TonB_rcpt_CS"/>
</dbReference>
<dbReference type="GO" id="GO:0009279">
    <property type="term" value="C:cell outer membrane"/>
    <property type="evidence" value="ECO:0007669"/>
    <property type="project" value="UniProtKB-SubCell"/>
</dbReference>
<sequence length="87" mass="9957">MASLCQAEPVDQSDLPWRRESAQHWPLAKCDSSPSYTFVDSGIGYQLNESTKLNAGIYNLFDEEIDYDEYGYVEDGRRVWLGLNIAF</sequence>
<keyword evidence="2" id="KW-0472">Membrane</keyword>
<name>A0A455UD82_9GAMM</name>
<dbReference type="KEGG" id="hsr:HSBAA_48830"/>
<proteinExistence type="predicted"/>
<evidence type="ECO:0000313" key="5">
    <source>
        <dbReference type="Proteomes" id="UP000320231"/>
    </source>
</evidence>
<evidence type="ECO:0000256" key="1">
    <source>
        <dbReference type="ARBA" id="ARBA00004442"/>
    </source>
</evidence>
<dbReference type="SUPFAM" id="SSF56935">
    <property type="entry name" value="Porins"/>
    <property type="match status" value="1"/>
</dbReference>